<reference evidence="2 3" key="1">
    <citation type="submission" date="2024-02" db="EMBL/GenBank/DDBJ databases">
        <title>Haloferula sargassicola NBRC 104335.</title>
        <authorList>
            <person name="Ichikawa N."/>
            <person name="Katano-Makiyama Y."/>
            <person name="Hidaka K."/>
        </authorList>
    </citation>
    <scope>NUCLEOTIDE SEQUENCE [LARGE SCALE GENOMIC DNA]</scope>
    <source>
        <strain evidence="2 3">NBRC 104335</strain>
    </source>
</reference>
<evidence type="ECO:0000256" key="1">
    <source>
        <dbReference type="SAM" id="MobiDB-lite"/>
    </source>
</evidence>
<evidence type="ECO:0000313" key="3">
    <source>
        <dbReference type="Proteomes" id="UP001476282"/>
    </source>
</evidence>
<feature type="region of interest" description="Disordered" evidence="1">
    <location>
        <begin position="1"/>
        <end position="40"/>
    </location>
</feature>
<keyword evidence="3" id="KW-1185">Reference proteome</keyword>
<sequence length="215" mass="24548">MKSETETNGVAESKRVHPRSPVRSFRTPGSARGAPDDRRPYLNRQRNLMMRTLVPAFLALMFVSPLVAEEHREAVRELSKQAQATLKLLEAERFANANLYSSSPKRNFDLVRDRLETLGITVRLLHYGDRRSSNEETDPTPLRNIPIRNYMSLFQNDCGWGWIVYPDGSITYFDNVCSGNWPKDGTEYHEAQYRAGSPEVMAAGEKDLEIRNKKG</sequence>
<gene>
    <name evidence="2" type="ORF">Hsar01_02599</name>
</gene>
<feature type="compositionally biased region" description="Polar residues" evidence="1">
    <location>
        <begin position="1"/>
        <end position="10"/>
    </location>
</feature>
<protein>
    <submittedName>
        <fullName evidence="2">Uncharacterized protein</fullName>
    </submittedName>
</protein>
<evidence type="ECO:0000313" key="2">
    <source>
        <dbReference type="EMBL" id="GAA5483368.1"/>
    </source>
</evidence>
<dbReference type="EMBL" id="BAABRI010000014">
    <property type="protein sequence ID" value="GAA5483368.1"/>
    <property type="molecule type" value="Genomic_DNA"/>
</dbReference>
<organism evidence="2 3">
    <name type="scientific">Haloferula sargassicola</name>
    <dbReference type="NCBI Taxonomy" id="490096"/>
    <lineage>
        <taxon>Bacteria</taxon>
        <taxon>Pseudomonadati</taxon>
        <taxon>Verrucomicrobiota</taxon>
        <taxon>Verrucomicrobiia</taxon>
        <taxon>Verrucomicrobiales</taxon>
        <taxon>Verrucomicrobiaceae</taxon>
        <taxon>Haloferula</taxon>
    </lineage>
</organism>
<comment type="caution">
    <text evidence="2">The sequence shown here is derived from an EMBL/GenBank/DDBJ whole genome shotgun (WGS) entry which is preliminary data.</text>
</comment>
<dbReference type="Proteomes" id="UP001476282">
    <property type="component" value="Unassembled WGS sequence"/>
</dbReference>
<proteinExistence type="predicted"/>
<name>A0ABP9UP75_9BACT</name>
<accession>A0ABP9UP75</accession>